<dbReference type="EMBL" id="CP034791">
    <property type="protein sequence ID" value="AZT89319.1"/>
    <property type="molecule type" value="Genomic_DNA"/>
</dbReference>
<proteinExistence type="predicted"/>
<protein>
    <submittedName>
        <fullName evidence="1">Uncharacterized protein</fullName>
    </submittedName>
</protein>
<dbReference type="AlphaFoldDB" id="A0A3T0D2R3"/>
<dbReference type="KEGG" id="ccha:ELD05_00685"/>
<keyword evidence="2" id="KW-1185">Reference proteome</keyword>
<dbReference type="RefSeq" id="WP_127350941.1">
    <property type="nucleotide sequence ID" value="NZ_CP034791.1"/>
</dbReference>
<evidence type="ECO:0000313" key="2">
    <source>
        <dbReference type="Proteomes" id="UP000282930"/>
    </source>
</evidence>
<gene>
    <name evidence="1" type="ORF">ELD05_00685</name>
</gene>
<dbReference type="Proteomes" id="UP000282930">
    <property type="component" value="Chromosome"/>
</dbReference>
<sequence>MNLYLPLDTFQEIKIITENNVIECKRNSDFINISTFLKENEPFIIVCNEQLIFSTTTKKLKRLKEELKIEKVKIGLETFKTEDGFLKLLHETYVLFGNDKKFVIYIELINPIDTCPIIIEIKKNSEKCYFSLANIPPGEKTNNYFIKYAEHIILDFSQLEEAIYDVEIKFIDGEIIGKTTFKYQPLKKRLEKYLPYNPV</sequence>
<accession>A0A3T0D2R3</accession>
<evidence type="ECO:0000313" key="1">
    <source>
        <dbReference type="EMBL" id="AZT89319.1"/>
    </source>
</evidence>
<organism evidence="1 2">
    <name type="scientific">Caldicellulosiruptor changbaiensis</name>
    <dbReference type="NCBI Taxonomy" id="1222016"/>
    <lineage>
        <taxon>Bacteria</taxon>
        <taxon>Bacillati</taxon>
        <taxon>Bacillota</taxon>
        <taxon>Bacillota incertae sedis</taxon>
        <taxon>Caldicellulosiruptorales</taxon>
        <taxon>Caldicellulosiruptoraceae</taxon>
        <taxon>Caldicellulosiruptor</taxon>
    </lineage>
</organism>
<reference evidence="1 2" key="1">
    <citation type="submission" date="2018-12" db="EMBL/GenBank/DDBJ databases">
        <title>Genome sequence from the cellulolytic species, Caldicellulosiruptor changbaiensis.</title>
        <authorList>
            <person name="Blumer-Schuette S.E."/>
            <person name="Mendoza C."/>
        </authorList>
    </citation>
    <scope>NUCLEOTIDE SEQUENCE [LARGE SCALE GENOMIC DNA]</scope>
    <source>
        <strain evidence="1 2">CBS-Z</strain>
    </source>
</reference>
<name>A0A3T0D2R3_9FIRM</name>